<evidence type="ECO:0000313" key="3">
    <source>
        <dbReference type="Proteomes" id="UP000562682"/>
    </source>
</evidence>
<evidence type="ECO:0000256" key="1">
    <source>
        <dbReference type="SAM" id="SignalP"/>
    </source>
</evidence>
<evidence type="ECO:0000313" key="2">
    <source>
        <dbReference type="EMBL" id="KAF5667002.1"/>
    </source>
</evidence>
<dbReference type="EMBL" id="JAAOAK010000408">
    <property type="protein sequence ID" value="KAF5667002.1"/>
    <property type="molecule type" value="Genomic_DNA"/>
</dbReference>
<name>A0A8H5TCB9_9HYPO</name>
<accession>A0A8H5TCB9</accession>
<keyword evidence="3" id="KW-1185">Reference proteome</keyword>
<keyword evidence="1" id="KW-0732">Signal</keyword>
<dbReference type="Proteomes" id="UP000562682">
    <property type="component" value="Unassembled WGS sequence"/>
</dbReference>
<dbReference type="AlphaFoldDB" id="A0A8H5TCB9"/>
<feature type="chain" id="PRO_5034172708" evidence="1">
    <location>
        <begin position="23"/>
        <end position="565"/>
    </location>
</feature>
<proteinExistence type="predicted"/>
<gene>
    <name evidence="2" type="ORF">FDENT_12201</name>
</gene>
<organism evidence="2 3">
    <name type="scientific">Fusarium denticulatum</name>
    <dbReference type="NCBI Taxonomy" id="48507"/>
    <lineage>
        <taxon>Eukaryota</taxon>
        <taxon>Fungi</taxon>
        <taxon>Dikarya</taxon>
        <taxon>Ascomycota</taxon>
        <taxon>Pezizomycotina</taxon>
        <taxon>Sordariomycetes</taxon>
        <taxon>Hypocreomycetidae</taxon>
        <taxon>Hypocreales</taxon>
        <taxon>Nectriaceae</taxon>
        <taxon>Fusarium</taxon>
        <taxon>Fusarium fujikuroi species complex</taxon>
    </lineage>
</organism>
<protein>
    <submittedName>
        <fullName evidence="2">Uncharacterized protein</fullName>
    </submittedName>
</protein>
<comment type="caution">
    <text evidence="2">The sequence shown here is derived from an EMBL/GenBank/DDBJ whole genome shotgun (WGS) entry which is preliminary data.</text>
</comment>
<reference evidence="2 3" key="1">
    <citation type="submission" date="2020-05" db="EMBL/GenBank/DDBJ databases">
        <title>Identification and distribution of gene clusters putatively required for synthesis of sphingolipid metabolism inhibitors in phylogenetically diverse species of the filamentous fungus Fusarium.</title>
        <authorList>
            <person name="Kim H.-S."/>
            <person name="Busman M."/>
            <person name="Brown D.W."/>
            <person name="Divon H."/>
            <person name="Uhlig S."/>
            <person name="Proctor R.H."/>
        </authorList>
    </citation>
    <scope>NUCLEOTIDE SEQUENCE [LARGE SCALE GENOMIC DNA]</scope>
    <source>
        <strain evidence="2 3">NRRL 25311</strain>
    </source>
</reference>
<feature type="signal peptide" evidence="1">
    <location>
        <begin position="1"/>
        <end position="22"/>
    </location>
</feature>
<sequence length="565" mass="63392">MRLQTLVPQLLPWFLLGEVAFAQNTLQQTCAGLKNLSTCKFEFSVPYGVNVTMKTVPDKKYDECKSKEKYKKPCPTPQKPKLMCDALRCVPGWVDTTKQVITGLQILTKKVNLCETVRKILGQPQGDNFIKSSNAICQCFPRISKLSATSGFKSFEKGVLSPADSKDVDQVVGVQKCMNESGFQTFDDRDKVKKTLQSKAKRKVLIIEGPEINEDRYSKLMAISKSCKPGSFCTGMQIQETIQNLFTPYMAEIARQFREGLFVPWVPLLETLLSISSDFNTAAQNIGSPFLGFKSRYDYATQTSCVELGSCDGPAVSSFFKQVGDIVNNIQLIYKMRVPDTASNLLTTYIKEAQDANTAAEELPDEQASANLFRGGEIQTVQDLFKFIPTVDRTFLLQRKIGWIVDFYAGYSAENRDLVSSTFSSLVNVSSSSSAAIEKELNIKERPENDNLLQQIIMMKTVMKRDLYDHLSAMKQAFKRYDDLIAKSSFGPGKSGVVMEPSAISYQRWTKVPKMAMPCSKQTTKTFNKSGFTKTFSFTEYSKCMVEGATAYYPKLQIPYLRLTL</sequence>